<dbReference type="Proteomes" id="UP001152607">
    <property type="component" value="Unassembled WGS sequence"/>
</dbReference>
<keyword evidence="4" id="KW-0804">Transcription</keyword>
<name>A0A9W4UNV7_9PLEO</name>
<dbReference type="GO" id="GO:0000981">
    <property type="term" value="F:DNA-binding transcription factor activity, RNA polymerase II-specific"/>
    <property type="evidence" value="ECO:0007669"/>
    <property type="project" value="InterPro"/>
</dbReference>
<accession>A0A9W4UNV7</accession>
<evidence type="ECO:0000256" key="3">
    <source>
        <dbReference type="ARBA" id="ARBA00023015"/>
    </source>
</evidence>
<evidence type="ECO:0000256" key="5">
    <source>
        <dbReference type="ARBA" id="ARBA00023242"/>
    </source>
</evidence>
<keyword evidence="3" id="KW-0805">Transcription regulation</keyword>
<feature type="domain" description="Zn(2)-C6 fungal-type" evidence="7">
    <location>
        <begin position="55"/>
        <end position="85"/>
    </location>
</feature>
<keyword evidence="2" id="KW-0862">Zinc</keyword>
<dbReference type="SUPFAM" id="SSF57701">
    <property type="entry name" value="Zn2/Cys6 DNA-binding domain"/>
    <property type="match status" value="1"/>
</dbReference>
<keyword evidence="6" id="KW-0732">Signal</keyword>
<feature type="signal peptide" evidence="6">
    <location>
        <begin position="1"/>
        <end position="19"/>
    </location>
</feature>
<dbReference type="InterPro" id="IPR036864">
    <property type="entry name" value="Zn2-C6_fun-type_DNA-bd_sf"/>
</dbReference>
<evidence type="ECO:0000313" key="9">
    <source>
        <dbReference type="Proteomes" id="UP001152607"/>
    </source>
</evidence>
<comment type="caution">
    <text evidence="8">The sequence shown here is derived from an EMBL/GenBank/DDBJ whole genome shotgun (WGS) entry which is preliminary data.</text>
</comment>
<evidence type="ECO:0000313" key="8">
    <source>
        <dbReference type="EMBL" id="CAI6339400.1"/>
    </source>
</evidence>
<sequence length="456" mass="51632">MRFYLRITNASLYSLLRRALLVLYTALDRQTQSNTALSGKLMKKKNMPTRKETKACWTCAKSKRKCGRTMPSCARCIEKRVPCVYPRSTRKAESAHRPLLSKAGRTPGLHPTVIGDETSLTTNLFSPDEFQWDSLLDFSFSSPLSQFQIPTATFTRTEFFLAPEAWEVTHDENTSKAAALITKATMKKYVAEVQSWLQRWITEGANPFIHPRMYSTKSPVCLQLAHATLASYIHRTPDNTDAILQSVEDRLHELVMEHDNTVEAHDVDGLFGQLARLHALLVYQIIGLFDGDIRCRHVTEFHIDVQSTWAMKLFHSASTILPKTTMDVAHLFGALPDSSTPAQQQWYLWILSESIRRTWLVAGAVSAIFLTLQQRRAICPGSIQYTARSGLWNASSAIEWERNFSGRDVAFLHGFESPKLFVDTKPADVDEFGTALLNMTAHREMLEKWKSKAACV</sequence>
<evidence type="ECO:0000256" key="6">
    <source>
        <dbReference type="SAM" id="SignalP"/>
    </source>
</evidence>
<dbReference type="PROSITE" id="PS50048">
    <property type="entry name" value="ZN2_CY6_FUNGAL_2"/>
    <property type="match status" value="1"/>
</dbReference>
<evidence type="ECO:0000256" key="4">
    <source>
        <dbReference type="ARBA" id="ARBA00023163"/>
    </source>
</evidence>
<protein>
    <recommendedName>
        <fullName evidence="7">Zn(2)-C6 fungal-type domain-containing protein</fullName>
    </recommendedName>
</protein>
<evidence type="ECO:0000256" key="2">
    <source>
        <dbReference type="ARBA" id="ARBA00022833"/>
    </source>
</evidence>
<gene>
    <name evidence="8" type="ORF">PDIGIT_LOCUS12559</name>
</gene>
<dbReference type="InterPro" id="IPR001138">
    <property type="entry name" value="Zn2Cys6_DnaBD"/>
</dbReference>
<keyword evidence="1" id="KW-0479">Metal-binding</keyword>
<keyword evidence="9" id="KW-1185">Reference proteome</keyword>
<dbReference type="PRINTS" id="PR00755">
    <property type="entry name" value="AFLATOXINBRP"/>
</dbReference>
<dbReference type="CDD" id="cd00067">
    <property type="entry name" value="GAL4"/>
    <property type="match status" value="1"/>
</dbReference>
<dbReference type="PANTHER" id="PTHR47660">
    <property type="entry name" value="TRANSCRIPTION FACTOR WITH C2H2 AND ZN(2)-CYS(6) DNA BINDING DOMAIN (EUROFUNG)-RELATED-RELATED"/>
    <property type="match status" value="1"/>
</dbReference>
<dbReference type="AlphaFoldDB" id="A0A9W4UNV7"/>
<proteinExistence type="predicted"/>
<dbReference type="SMART" id="SM00066">
    <property type="entry name" value="GAL4"/>
    <property type="match status" value="1"/>
</dbReference>
<dbReference type="PROSITE" id="PS00463">
    <property type="entry name" value="ZN2_CY6_FUNGAL_1"/>
    <property type="match status" value="1"/>
</dbReference>
<keyword evidence="5" id="KW-0539">Nucleus</keyword>
<feature type="chain" id="PRO_5040958172" description="Zn(2)-C6 fungal-type domain-containing protein" evidence="6">
    <location>
        <begin position="20"/>
        <end position="456"/>
    </location>
</feature>
<dbReference type="GO" id="GO:0008270">
    <property type="term" value="F:zinc ion binding"/>
    <property type="evidence" value="ECO:0007669"/>
    <property type="project" value="InterPro"/>
</dbReference>
<evidence type="ECO:0000256" key="1">
    <source>
        <dbReference type="ARBA" id="ARBA00022723"/>
    </source>
</evidence>
<organism evidence="8 9">
    <name type="scientific">Periconia digitata</name>
    <dbReference type="NCBI Taxonomy" id="1303443"/>
    <lineage>
        <taxon>Eukaryota</taxon>
        <taxon>Fungi</taxon>
        <taxon>Dikarya</taxon>
        <taxon>Ascomycota</taxon>
        <taxon>Pezizomycotina</taxon>
        <taxon>Dothideomycetes</taxon>
        <taxon>Pleosporomycetidae</taxon>
        <taxon>Pleosporales</taxon>
        <taxon>Massarineae</taxon>
        <taxon>Periconiaceae</taxon>
        <taxon>Periconia</taxon>
    </lineage>
</organism>
<dbReference type="EMBL" id="CAOQHR010000009">
    <property type="protein sequence ID" value="CAI6339400.1"/>
    <property type="molecule type" value="Genomic_DNA"/>
</dbReference>
<dbReference type="OrthoDB" id="5355161at2759"/>
<reference evidence="8" key="1">
    <citation type="submission" date="2023-01" db="EMBL/GenBank/DDBJ databases">
        <authorList>
            <person name="Van Ghelder C."/>
            <person name="Rancurel C."/>
        </authorList>
    </citation>
    <scope>NUCLEOTIDE SEQUENCE</scope>
    <source>
        <strain evidence="8">CNCM I-4278</strain>
    </source>
</reference>
<dbReference type="Pfam" id="PF00172">
    <property type="entry name" value="Zn_clus"/>
    <property type="match status" value="1"/>
</dbReference>
<evidence type="ECO:0000259" key="7">
    <source>
        <dbReference type="PROSITE" id="PS50048"/>
    </source>
</evidence>
<dbReference type="Gene3D" id="4.10.240.10">
    <property type="entry name" value="Zn(2)-C6 fungal-type DNA-binding domain"/>
    <property type="match status" value="1"/>
</dbReference>